<comment type="caution">
    <text evidence="1">The sequence shown here is derived from an EMBL/GenBank/DDBJ whole genome shotgun (WGS) entry which is preliminary data.</text>
</comment>
<proteinExistence type="predicted"/>
<name>A0A8J6NRB1_9BACT</name>
<reference evidence="1 2" key="1">
    <citation type="submission" date="2020-08" db="EMBL/GenBank/DDBJ databases">
        <title>Bridging the membrane lipid divide: bacteria of the FCB group superphylum have the potential to synthesize archaeal ether lipids.</title>
        <authorList>
            <person name="Villanueva L."/>
            <person name="Von Meijenfeldt F.A.B."/>
            <person name="Westbye A.B."/>
            <person name="Yadav S."/>
            <person name="Hopmans E.C."/>
            <person name="Dutilh B.E."/>
            <person name="Sinninghe Damste J.S."/>
        </authorList>
    </citation>
    <scope>NUCLEOTIDE SEQUENCE [LARGE SCALE GENOMIC DNA]</scope>
    <source>
        <strain evidence="1">NIOZ-UU30</strain>
    </source>
</reference>
<dbReference type="AlphaFoldDB" id="A0A8J6NRB1"/>
<protein>
    <submittedName>
        <fullName evidence="1">Uncharacterized protein</fullName>
    </submittedName>
</protein>
<sequence length="59" mass="6812">MKAKDIACKICGWMPKAHGADHLDTEGPWNVVCAGCGRSTVSWAYRREAWRQWRFDNED</sequence>
<accession>A0A8J6NRB1</accession>
<dbReference type="Proteomes" id="UP000603434">
    <property type="component" value="Unassembled WGS sequence"/>
</dbReference>
<dbReference type="EMBL" id="JACNJH010000113">
    <property type="protein sequence ID" value="MBC8360904.1"/>
    <property type="molecule type" value="Genomic_DNA"/>
</dbReference>
<evidence type="ECO:0000313" key="1">
    <source>
        <dbReference type="EMBL" id="MBC8360904.1"/>
    </source>
</evidence>
<gene>
    <name evidence="1" type="ORF">H8E23_05870</name>
</gene>
<organism evidence="1 2">
    <name type="scientific">Candidatus Desulfatibia profunda</name>
    <dbReference type="NCBI Taxonomy" id="2841695"/>
    <lineage>
        <taxon>Bacteria</taxon>
        <taxon>Pseudomonadati</taxon>
        <taxon>Thermodesulfobacteriota</taxon>
        <taxon>Desulfobacteria</taxon>
        <taxon>Desulfobacterales</taxon>
        <taxon>Desulfobacterales incertae sedis</taxon>
        <taxon>Candidatus Desulfatibia</taxon>
    </lineage>
</organism>
<evidence type="ECO:0000313" key="2">
    <source>
        <dbReference type="Proteomes" id="UP000603434"/>
    </source>
</evidence>